<name>A0ABV9H126_9BURK</name>
<protein>
    <submittedName>
        <fullName evidence="1">DUF3024 domain-containing protein</fullName>
    </submittedName>
</protein>
<proteinExistence type="predicted"/>
<reference evidence="2" key="1">
    <citation type="journal article" date="2019" name="Int. J. Syst. Evol. Microbiol.">
        <title>The Global Catalogue of Microorganisms (GCM) 10K type strain sequencing project: providing services to taxonomists for standard genome sequencing and annotation.</title>
        <authorList>
            <consortium name="The Broad Institute Genomics Platform"/>
            <consortium name="The Broad Institute Genome Sequencing Center for Infectious Disease"/>
            <person name="Wu L."/>
            <person name="Ma J."/>
        </authorList>
    </citation>
    <scope>NUCLEOTIDE SEQUENCE [LARGE SCALE GENOMIC DNA]</scope>
    <source>
        <strain evidence="2">JCM 11650</strain>
    </source>
</reference>
<evidence type="ECO:0000313" key="2">
    <source>
        <dbReference type="Proteomes" id="UP001595967"/>
    </source>
</evidence>
<keyword evidence="2" id="KW-1185">Reference proteome</keyword>
<accession>A0ABV9H126</accession>
<gene>
    <name evidence="1" type="ORF">ACFO3A_13970</name>
</gene>
<organism evidence="1 2">
    <name type="scientific">Comamonas nitrativorans</name>
    <dbReference type="NCBI Taxonomy" id="108437"/>
    <lineage>
        <taxon>Bacteria</taxon>
        <taxon>Pseudomonadati</taxon>
        <taxon>Pseudomonadota</taxon>
        <taxon>Betaproteobacteria</taxon>
        <taxon>Burkholderiales</taxon>
        <taxon>Comamonadaceae</taxon>
        <taxon>Comamonas</taxon>
    </lineage>
</organism>
<dbReference type="Proteomes" id="UP001595967">
    <property type="component" value="Unassembled WGS sequence"/>
</dbReference>
<dbReference type="InterPro" id="IPR021388">
    <property type="entry name" value="DUF3024"/>
</dbReference>
<comment type="caution">
    <text evidence="1">The sequence shown here is derived from an EMBL/GenBank/DDBJ whole genome shotgun (WGS) entry which is preliminary data.</text>
</comment>
<dbReference type="RefSeq" id="WP_377727557.1">
    <property type="nucleotide sequence ID" value="NZ_JBHSEW010000014.1"/>
</dbReference>
<dbReference type="Pfam" id="PF11225">
    <property type="entry name" value="DUF3024"/>
    <property type="match status" value="1"/>
</dbReference>
<evidence type="ECO:0000313" key="1">
    <source>
        <dbReference type="EMBL" id="MFC4623307.1"/>
    </source>
</evidence>
<sequence length="53" mass="6363">MAKATWIRTKKAWKVYWRRADLRWHSYEPLAHVRTPDKVLEGVDADPYGCFWG</sequence>
<dbReference type="EMBL" id="JBHSEW010000014">
    <property type="protein sequence ID" value="MFC4623307.1"/>
    <property type="molecule type" value="Genomic_DNA"/>
</dbReference>